<dbReference type="Pfam" id="PF01634">
    <property type="entry name" value="HisG"/>
    <property type="match status" value="1"/>
</dbReference>
<dbReference type="RefSeq" id="WP_274372598.1">
    <property type="nucleotide sequence ID" value="NZ_CP072943.1"/>
</dbReference>
<feature type="domain" description="ATP phosphoribosyltransferase catalytic" evidence="16">
    <location>
        <begin position="49"/>
        <end position="206"/>
    </location>
</feature>
<comment type="catalytic activity">
    <reaction evidence="1 15">
        <text>1-(5-phospho-beta-D-ribosyl)-ATP + diphosphate = 5-phospho-alpha-D-ribose 1-diphosphate + ATP</text>
        <dbReference type="Rhea" id="RHEA:18473"/>
        <dbReference type="ChEBI" id="CHEBI:30616"/>
        <dbReference type="ChEBI" id="CHEBI:33019"/>
        <dbReference type="ChEBI" id="CHEBI:58017"/>
        <dbReference type="ChEBI" id="CHEBI:73183"/>
        <dbReference type="EC" id="2.4.2.17"/>
    </reaction>
</comment>
<keyword evidence="11 15" id="KW-0547">Nucleotide-binding</keyword>
<dbReference type="InterPro" id="IPR018198">
    <property type="entry name" value="ATP_PRibTrfase_CS"/>
</dbReference>
<dbReference type="InterPro" id="IPR013820">
    <property type="entry name" value="ATP_PRibTrfase_cat"/>
</dbReference>
<dbReference type="PANTHER" id="PTHR21403">
    <property type="entry name" value="ATP PHOSPHORIBOSYLTRANSFERASE ATP-PRTASE"/>
    <property type="match status" value="1"/>
</dbReference>
<dbReference type="GO" id="GO:0003879">
    <property type="term" value="F:ATP phosphoribosyltransferase activity"/>
    <property type="evidence" value="ECO:0007669"/>
    <property type="project" value="UniProtKB-UniRule"/>
</dbReference>
<dbReference type="GO" id="GO:0005524">
    <property type="term" value="F:ATP binding"/>
    <property type="evidence" value="ECO:0007669"/>
    <property type="project" value="UniProtKB-KW"/>
</dbReference>
<evidence type="ECO:0000256" key="4">
    <source>
        <dbReference type="ARBA" id="ARBA00009489"/>
    </source>
</evidence>
<evidence type="ECO:0000256" key="9">
    <source>
        <dbReference type="ARBA" id="ARBA00022676"/>
    </source>
</evidence>
<evidence type="ECO:0000259" key="16">
    <source>
        <dbReference type="Pfam" id="PF01634"/>
    </source>
</evidence>
<dbReference type="NCBIfam" id="TIGR00070">
    <property type="entry name" value="hisG"/>
    <property type="match status" value="1"/>
</dbReference>
<dbReference type="Gene3D" id="3.40.190.10">
    <property type="entry name" value="Periplasmic binding protein-like II"/>
    <property type="match status" value="2"/>
</dbReference>
<dbReference type="PROSITE" id="PS01316">
    <property type="entry name" value="ATP_P_PHORIBOSYLTR"/>
    <property type="match status" value="1"/>
</dbReference>
<comment type="pathway">
    <text evidence="3 15">Amino-acid biosynthesis; L-histidine biosynthesis; L-histidine from 5-phospho-alpha-D-ribose 1-diphosphate: step 1/9.</text>
</comment>
<keyword evidence="18" id="KW-1185">Reference proteome</keyword>
<dbReference type="Proteomes" id="UP000671879">
    <property type="component" value="Chromosome"/>
</dbReference>
<comment type="function">
    <text evidence="14 15">Catalyzes the condensation of ATP and 5-phosphoribose 1-diphosphate to form N'-(5'-phosphoribosyl)-ATP (PR-ATP). Has a crucial role in the pathway because the rate of histidine biosynthesis seems to be controlled primarily by regulation of HisG enzymatic activity.</text>
</comment>
<evidence type="ECO:0000256" key="6">
    <source>
        <dbReference type="ARBA" id="ARBA00020998"/>
    </source>
</evidence>
<comment type="subunit">
    <text evidence="15">Heteromultimer composed of HisG and HisZ subunits.</text>
</comment>
<dbReference type="EMBL" id="CP072943">
    <property type="protein sequence ID" value="QTX31435.1"/>
    <property type="molecule type" value="Genomic_DNA"/>
</dbReference>
<evidence type="ECO:0000256" key="2">
    <source>
        <dbReference type="ARBA" id="ARBA00004496"/>
    </source>
</evidence>
<dbReference type="HAMAP" id="MF_01018">
    <property type="entry name" value="HisG_Short"/>
    <property type="match status" value="1"/>
</dbReference>
<evidence type="ECO:0000313" key="17">
    <source>
        <dbReference type="EMBL" id="QTX31435.1"/>
    </source>
</evidence>
<comment type="subcellular location">
    <subcellularLocation>
        <location evidence="2 15">Cytoplasm</location>
    </subcellularLocation>
</comment>
<accession>A0A9Q7EW61</accession>
<reference evidence="18" key="1">
    <citation type="submission" date="2021-04" db="EMBL/GenBank/DDBJ databases">
        <title>A novel Synergistetes isolate from a pyrite-forming mixed culture.</title>
        <authorList>
            <person name="Bunk B."/>
            <person name="Sproer C."/>
            <person name="Spring S."/>
            <person name="Pester M."/>
        </authorList>
    </citation>
    <scope>NUCLEOTIDE SEQUENCE [LARGE SCALE GENOMIC DNA]</scope>
    <source>
        <strain evidence="18">J.5.4.2-T.3.5.2</strain>
    </source>
</reference>
<sequence length="213" mass="23212">MLTLALPTGRVQKEALQLLASLGLPTKRLEKAGRSLVIDEGTTRYLLAKPMDVPLYVHYGVADLALVGSDVLAETSPALIELADTGQGRCRLVVAGPKELGRRFWGHESAIMGLRVATKYPRIADGYFAKRGVQVRIISLNGSIELAPLLNLSDCILDIVQTGTTLEANRLVVLDEVAPVSLRLVASRRSAQLRWQEIGPLVEKLNPSRKEVL</sequence>
<gene>
    <name evidence="15" type="primary">hisG</name>
    <name evidence="17" type="ORF">KAR29_08635</name>
</gene>
<keyword evidence="12 15" id="KW-0067">ATP-binding</keyword>
<dbReference type="InterPro" id="IPR001348">
    <property type="entry name" value="ATP_PRibTrfase_HisG"/>
</dbReference>
<evidence type="ECO:0000256" key="12">
    <source>
        <dbReference type="ARBA" id="ARBA00022840"/>
    </source>
</evidence>
<keyword evidence="10 15" id="KW-0808">Transferase</keyword>
<comment type="similarity">
    <text evidence="4 15">Belongs to the ATP phosphoribosyltransferase family. Short subfamily.</text>
</comment>
<dbReference type="GO" id="GO:0005737">
    <property type="term" value="C:cytoplasm"/>
    <property type="evidence" value="ECO:0007669"/>
    <property type="project" value="UniProtKB-SubCell"/>
</dbReference>
<organism evidence="17 18">
    <name type="scientific">Aminithiophilus ramosus</name>
    <dbReference type="NCBI Taxonomy" id="3029084"/>
    <lineage>
        <taxon>Bacteria</taxon>
        <taxon>Thermotogati</taxon>
        <taxon>Synergistota</taxon>
        <taxon>Synergistia</taxon>
        <taxon>Synergistales</taxon>
        <taxon>Aminithiophilaceae</taxon>
        <taxon>Aminithiophilus</taxon>
    </lineage>
</organism>
<evidence type="ECO:0000256" key="13">
    <source>
        <dbReference type="ARBA" id="ARBA00023102"/>
    </source>
</evidence>
<dbReference type="FunFam" id="3.40.190.10:FF:000008">
    <property type="entry name" value="ATP phosphoribosyltransferase"/>
    <property type="match status" value="1"/>
</dbReference>
<protein>
    <recommendedName>
        <fullName evidence="6 15">ATP phosphoribosyltransferase</fullName>
        <shortName evidence="15">ATP-PRT</shortName>
        <shortName evidence="15">ATP-PRTase</shortName>
        <ecNumber evidence="5 15">2.4.2.17</ecNumber>
    </recommendedName>
</protein>
<evidence type="ECO:0000256" key="3">
    <source>
        <dbReference type="ARBA" id="ARBA00004667"/>
    </source>
</evidence>
<dbReference type="KEGG" id="aram:KAR29_08635"/>
<dbReference type="SUPFAM" id="SSF53850">
    <property type="entry name" value="Periplasmic binding protein-like II"/>
    <property type="match status" value="1"/>
</dbReference>
<dbReference type="GO" id="GO:0000105">
    <property type="term" value="P:L-histidine biosynthetic process"/>
    <property type="evidence" value="ECO:0007669"/>
    <property type="project" value="UniProtKB-UniRule"/>
</dbReference>
<dbReference type="AlphaFoldDB" id="A0A9Q7EW61"/>
<dbReference type="PANTHER" id="PTHR21403:SF8">
    <property type="entry name" value="ATP PHOSPHORIBOSYLTRANSFERASE"/>
    <property type="match status" value="1"/>
</dbReference>
<evidence type="ECO:0000256" key="1">
    <source>
        <dbReference type="ARBA" id="ARBA00000915"/>
    </source>
</evidence>
<evidence type="ECO:0000256" key="15">
    <source>
        <dbReference type="HAMAP-Rule" id="MF_01018"/>
    </source>
</evidence>
<evidence type="ECO:0000256" key="5">
    <source>
        <dbReference type="ARBA" id="ARBA00011946"/>
    </source>
</evidence>
<evidence type="ECO:0000256" key="10">
    <source>
        <dbReference type="ARBA" id="ARBA00022679"/>
    </source>
</evidence>
<dbReference type="InterPro" id="IPR024893">
    <property type="entry name" value="ATP_PRibTrfase_HisG_short"/>
</dbReference>
<name>A0A9Q7EW61_9BACT</name>
<keyword evidence="13 15" id="KW-0368">Histidine biosynthesis</keyword>
<keyword evidence="9 15" id="KW-0328">Glycosyltransferase</keyword>
<evidence type="ECO:0000256" key="11">
    <source>
        <dbReference type="ARBA" id="ARBA00022741"/>
    </source>
</evidence>
<evidence type="ECO:0000313" key="18">
    <source>
        <dbReference type="Proteomes" id="UP000671879"/>
    </source>
</evidence>
<evidence type="ECO:0000256" key="7">
    <source>
        <dbReference type="ARBA" id="ARBA00022490"/>
    </source>
</evidence>
<dbReference type="CDD" id="cd13595">
    <property type="entry name" value="PBP2_HisGs"/>
    <property type="match status" value="1"/>
</dbReference>
<keyword evidence="7 15" id="KW-0963">Cytoplasm</keyword>
<evidence type="ECO:0000256" key="14">
    <source>
        <dbReference type="ARBA" id="ARBA00024861"/>
    </source>
</evidence>
<keyword evidence="8 15" id="KW-0028">Amino-acid biosynthesis</keyword>
<evidence type="ECO:0000256" key="8">
    <source>
        <dbReference type="ARBA" id="ARBA00022605"/>
    </source>
</evidence>
<dbReference type="EC" id="2.4.2.17" evidence="5 15"/>
<proteinExistence type="inferred from homology"/>
<comment type="domain">
    <text evidence="15">Lacks the C-terminal regulatory region which is replaced by HisZ.</text>
</comment>